<keyword evidence="3" id="KW-1185">Reference proteome</keyword>
<organism evidence="2 3">
    <name type="scientific">Ilumatobacter fluminis</name>
    <dbReference type="NCBI Taxonomy" id="467091"/>
    <lineage>
        <taxon>Bacteria</taxon>
        <taxon>Bacillati</taxon>
        <taxon>Actinomycetota</taxon>
        <taxon>Acidimicrobiia</taxon>
        <taxon>Acidimicrobiales</taxon>
        <taxon>Ilumatobacteraceae</taxon>
        <taxon>Ilumatobacter</taxon>
    </lineage>
</organism>
<protein>
    <submittedName>
        <fullName evidence="2">Methyltransferase family protein</fullName>
    </submittedName>
</protein>
<dbReference type="CDD" id="cd02440">
    <property type="entry name" value="AdoMet_MTases"/>
    <property type="match status" value="1"/>
</dbReference>
<evidence type="ECO:0000259" key="1">
    <source>
        <dbReference type="Pfam" id="PF13649"/>
    </source>
</evidence>
<reference evidence="2 3" key="1">
    <citation type="submission" date="2019-03" db="EMBL/GenBank/DDBJ databases">
        <title>Sequencing the genomes of 1000 actinobacteria strains.</title>
        <authorList>
            <person name="Klenk H.-P."/>
        </authorList>
    </citation>
    <scope>NUCLEOTIDE SEQUENCE [LARGE SCALE GENOMIC DNA]</scope>
    <source>
        <strain evidence="2 3">DSM 18936</strain>
    </source>
</reference>
<keyword evidence="2" id="KW-0489">Methyltransferase</keyword>
<dbReference type="EMBL" id="SOAU01000001">
    <property type="protein sequence ID" value="TDT17667.1"/>
    <property type="molecule type" value="Genomic_DNA"/>
</dbReference>
<evidence type="ECO:0000313" key="3">
    <source>
        <dbReference type="Proteomes" id="UP000294558"/>
    </source>
</evidence>
<dbReference type="InterPro" id="IPR041698">
    <property type="entry name" value="Methyltransf_25"/>
</dbReference>
<evidence type="ECO:0000313" key="2">
    <source>
        <dbReference type="EMBL" id="TDT17667.1"/>
    </source>
</evidence>
<comment type="caution">
    <text evidence="2">The sequence shown here is derived from an EMBL/GenBank/DDBJ whole genome shotgun (WGS) entry which is preliminary data.</text>
</comment>
<dbReference type="SUPFAM" id="SSF53335">
    <property type="entry name" value="S-adenosyl-L-methionine-dependent methyltransferases"/>
    <property type="match status" value="1"/>
</dbReference>
<name>A0A4R7I250_9ACTN</name>
<proteinExistence type="predicted"/>
<feature type="domain" description="Methyltransferase" evidence="1">
    <location>
        <begin position="71"/>
        <end position="144"/>
    </location>
</feature>
<sequence>MIEGAADEPTAADRWRDALTAWSLPERVLEAATESPFRHDVARFAVDDTIERESTSARWAREVLPPRGGTVLDVGCGGGRSVAPLIPPATEVIGVDRTGAMLDEFVDAATRAGVARRTVHGDWPDVMATTPTADVAICHHVLFDVADVVPFLIALTARARLAVVVELPVRHPMTAWSEAFEHFWELDRPDGPTHLDLVAVLRELGLDPEYTVSPRRPLSRFGADPDNLVPVARRRLALPADRDGELAHWLAEHPPAFVAEVATIRWPGAADPVGHPIA</sequence>
<dbReference type="InterPro" id="IPR029063">
    <property type="entry name" value="SAM-dependent_MTases_sf"/>
</dbReference>
<dbReference type="Pfam" id="PF13649">
    <property type="entry name" value="Methyltransf_25"/>
    <property type="match status" value="1"/>
</dbReference>
<dbReference type="Proteomes" id="UP000294558">
    <property type="component" value="Unassembled WGS sequence"/>
</dbReference>
<dbReference type="AlphaFoldDB" id="A0A4R7I250"/>
<accession>A0A4R7I250</accession>
<dbReference type="GO" id="GO:0008168">
    <property type="term" value="F:methyltransferase activity"/>
    <property type="evidence" value="ECO:0007669"/>
    <property type="project" value="UniProtKB-KW"/>
</dbReference>
<gene>
    <name evidence="2" type="ORF">BDK89_3278</name>
</gene>
<dbReference type="RefSeq" id="WP_166657630.1">
    <property type="nucleotide sequence ID" value="NZ_SOAU01000001.1"/>
</dbReference>
<dbReference type="Gene3D" id="3.40.50.150">
    <property type="entry name" value="Vaccinia Virus protein VP39"/>
    <property type="match status" value="1"/>
</dbReference>
<keyword evidence="2" id="KW-0808">Transferase</keyword>
<dbReference type="GO" id="GO:0032259">
    <property type="term" value="P:methylation"/>
    <property type="evidence" value="ECO:0007669"/>
    <property type="project" value="UniProtKB-KW"/>
</dbReference>